<evidence type="ECO:0000313" key="3">
    <source>
        <dbReference type="Proteomes" id="UP000578112"/>
    </source>
</evidence>
<evidence type="ECO:0000256" key="1">
    <source>
        <dbReference type="SAM" id="SignalP"/>
    </source>
</evidence>
<comment type="caution">
    <text evidence="2">The sequence shown here is derived from an EMBL/GenBank/DDBJ whole genome shotgun (WGS) entry which is preliminary data.</text>
</comment>
<dbReference type="AlphaFoldDB" id="A0A7W7MU45"/>
<accession>A0A7W7MU45</accession>
<organism evidence="2 3">
    <name type="scientific">Actinoplanes digitatis</name>
    <dbReference type="NCBI Taxonomy" id="1868"/>
    <lineage>
        <taxon>Bacteria</taxon>
        <taxon>Bacillati</taxon>
        <taxon>Actinomycetota</taxon>
        <taxon>Actinomycetes</taxon>
        <taxon>Micromonosporales</taxon>
        <taxon>Micromonosporaceae</taxon>
        <taxon>Actinoplanes</taxon>
    </lineage>
</organism>
<keyword evidence="1" id="KW-0732">Signal</keyword>
<dbReference type="RefSeq" id="WP_184998130.1">
    <property type="nucleotide sequence ID" value="NZ_BOMK01000040.1"/>
</dbReference>
<keyword evidence="3" id="KW-1185">Reference proteome</keyword>
<protein>
    <submittedName>
        <fullName evidence="2">Uncharacterized protein</fullName>
    </submittedName>
</protein>
<dbReference type="Proteomes" id="UP000578112">
    <property type="component" value="Unassembled WGS sequence"/>
</dbReference>
<reference evidence="2 3" key="1">
    <citation type="submission" date="2020-08" db="EMBL/GenBank/DDBJ databases">
        <title>Sequencing the genomes of 1000 actinobacteria strains.</title>
        <authorList>
            <person name="Klenk H.-P."/>
        </authorList>
    </citation>
    <scope>NUCLEOTIDE SEQUENCE [LARGE SCALE GENOMIC DNA]</scope>
    <source>
        <strain evidence="2 3">DSM 43149</strain>
    </source>
</reference>
<dbReference type="EMBL" id="JACHNH010000001">
    <property type="protein sequence ID" value="MBB4767061.1"/>
    <property type="molecule type" value="Genomic_DNA"/>
</dbReference>
<name>A0A7W7MU45_9ACTN</name>
<sequence>MKRAWPRRGLIAGLALTLGVTGLTVVTAGAAAVAAPHYDRPPSVQIGWNDSATPGKAYEAAEEHFPLGTWVDDAGKSHTSRVYATFDLSGFEGKTVYGGSVFIREQSAADCTKRAIEIWRTKPVGATPTWRKTPDPIAKLDEILTPEYCPGASISFEVGAAVKDAVAHKQRRITFELRVPAQFESDAAYGRRLNWYNTVQLSMQYNSAPKIDSDHLYNGGFACTQLKPPPRLGGFANVLQALATDADENDAHSLTTEFAVWPREDPEARSVHTQEHGTSGRVNTVNLPEGVLVDGKTYGWQARVGDGAELSAWSKKCFFTYDRTRPSTPVVTSANYPVDGAAPPGVPAVFTFSGHGDKDVAGFQYSWNGLGVNSCGGGGDLGELVCRDPLTLPGTIRANAPGGTATVTINPTGSGPQRLTVRSIDQAGNVSPETQYETFVPWSAPEVRVEGGKPEWNQDVLLKITPASGVTGVREYEITLDGGEPETRDADEDGVAYYSFRASDVNGHRVTVRSHSENGFVSTAANWSAYFDPWPGVRSDVYFYPEDGSAVGGVGVEGTFTFSPPPGRTDTASYRYSFVDGDELTEVAADEDGRATIRWTPTQSGPVTLTVYAVKADGTWGDYPNWYGFQVAGDA</sequence>
<evidence type="ECO:0000313" key="2">
    <source>
        <dbReference type="EMBL" id="MBB4767061.1"/>
    </source>
</evidence>
<feature type="chain" id="PRO_5030814915" evidence="1">
    <location>
        <begin position="31"/>
        <end position="635"/>
    </location>
</feature>
<gene>
    <name evidence="2" type="ORF">BJ971_007617</name>
</gene>
<feature type="signal peptide" evidence="1">
    <location>
        <begin position="1"/>
        <end position="30"/>
    </location>
</feature>
<proteinExistence type="predicted"/>